<dbReference type="InterPro" id="IPR001077">
    <property type="entry name" value="COMT_C"/>
</dbReference>
<dbReference type="Pfam" id="PF08100">
    <property type="entry name" value="Dimerisation"/>
    <property type="match status" value="1"/>
</dbReference>
<dbReference type="SUPFAM" id="SSF46785">
    <property type="entry name" value="Winged helix' DNA-binding domain"/>
    <property type="match status" value="1"/>
</dbReference>
<dbReference type="EMBL" id="CP011390">
    <property type="protein sequence ID" value="ANE51288.1"/>
    <property type="molecule type" value="Genomic_DNA"/>
</dbReference>
<evidence type="ECO:0000259" key="6">
    <source>
        <dbReference type="Pfam" id="PF08100"/>
    </source>
</evidence>
<dbReference type="InterPro" id="IPR012967">
    <property type="entry name" value="COMT_dimerisation"/>
</dbReference>
<dbReference type="AlphaFoldDB" id="A0A172TWE7"/>
<dbReference type="PIRSF" id="PIRSF005739">
    <property type="entry name" value="O-mtase"/>
    <property type="match status" value="1"/>
</dbReference>
<evidence type="ECO:0000259" key="5">
    <source>
        <dbReference type="Pfam" id="PF00891"/>
    </source>
</evidence>
<feature type="domain" description="O-methyltransferase C-terminal" evidence="5">
    <location>
        <begin position="128"/>
        <end position="309"/>
    </location>
</feature>
<dbReference type="InterPro" id="IPR036390">
    <property type="entry name" value="WH_DNA-bd_sf"/>
</dbReference>
<dbReference type="KEGG" id="fla:SY85_12970"/>
<evidence type="ECO:0000256" key="3">
    <source>
        <dbReference type="ARBA" id="ARBA00022691"/>
    </source>
</evidence>
<organism evidence="7 8">
    <name type="scientific">Flavisolibacter tropicus</name>
    <dbReference type="NCBI Taxonomy" id="1492898"/>
    <lineage>
        <taxon>Bacteria</taxon>
        <taxon>Pseudomonadati</taxon>
        <taxon>Bacteroidota</taxon>
        <taxon>Chitinophagia</taxon>
        <taxon>Chitinophagales</taxon>
        <taxon>Chitinophagaceae</taxon>
        <taxon>Flavisolibacter</taxon>
    </lineage>
</organism>
<dbReference type="SUPFAM" id="SSF53335">
    <property type="entry name" value="S-adenosyl-L-methionine-dependent methyltransferases"/>
    <property type="match status" value="1"/>
</dbReference>
<dbReference type="PANTHER" id="PTHR43712">
    <property type="entry name" value="PUTATIVE (AFU_ORTHOLOGUE AFUA_4G14580)-RELATED"/>
    <property type="match status" value="1"/>
</dbReference>
<dbReference type="GO" id="GO:0032259">
    <property type="term" value="P:methylation"/>
    <property type="evidence" value="ECO:0007669"/>
    <property type="project" value="UniProtKB-KW"/>
</dbReference>
<name>A0A172TWE7_9BACT</name>
<evidence type="ECO:0000256" key="2">
    <source>
        <dbReference type="ARBA" id="ARBA00022679"/>
    </source>
</evidence>
<feature type="active site" description="Proton acceptor" evidence="4">
    <location>
        <position position="238"/>
    </location>
</feature>
<dbReference type="InterPro" id="IPR036388">
    <property type="entry name" value="WH-like_DNA-bd_sf"/>
</dbReference>
<dbReference type="InterPro" id="IPR016461">
    <property type="entry name" value="COMT-like"/>
</dbReference>
<evidence type="ECO:0000256" key="1">
    <source>
        <dbReference type="ARBA" id="ARBA00022603"/>
    </source>
</evidence>
<reference evidence="7 8" key="2">
    <citation type="journal article" date="2016" name="Int. J. Syst. Evol. Microbiol.">
        <title>Flavisolibacter tropicus sp. nov., isolated from tropical soil.</title>
        <authorList>
            <person name="Lee J.J."/>
            <person name="Kang M.S."/>
            <person name="Kim G.S."/>
            <person name="Lee C.S."/>
            <person name="Lim S."/>
            <person name="Lee J."/>
            <person name="Roh S.H."/>
            <person name="Kang H."/>
            <person name="Ha J.M."/>
            <person name="Bae S."/>
            <person name="Jung H.Y."/>
            <person name="Kim M.K."/>
        </authorList>
    </citation>
    <scope>NUCLEOTIDE SEQUENCE [LARGE SCALE GENOMIC DNA]</scope>
    <source>
        <strain evidence="7 8">LCS9</strain>
    </source>
</reference>
<dbReference type="InterPro" id="IPR029063">
    <property type="entry name" value="SAM-dependent_MTases_sf"/>
</dbReference>
<dbReference type="OrthoDB" id="9766840at2"/>
<dbReference type="Pfam" id="PF00891">
    <property type="entry name" value="Methyltransf_2"/>
    <property type="match status" value="1"/>
</dbReference>
<dbReference type="Gene3D" id="3.40.50.150">
    <property type="entry name" value="Vaccinia Virus protein VP39"/>
    <property type="match status" value="1"/>
</dbReference>
<proteinExistence type="predicted"/>
<protein>
    <submittedName>
        <fullName evidence="7">Uncharacterized protein</fullName>
    </submittedName>
</protein>
<keyword evidence="3" id="KW-0949">S-adenosyl-L-methionine</keyword>
<dbReference type="RefSeq" id="WP_066405150.1">
    <property type="nucleotide sequence ID" value="NZ_CP011390.1"/>
</dbReference>
<evidence type="ECO:0000256" key="4">
    <source>
        <dbReference type="PIRSR" id="PIRSR005739-1"/>
    </source>
</evidence>
<evidence type="ECO:0000313" key="8">
    <source>
        <dbReference type="Proteomes" id="UP000077177"/>
    </source>
</evidence>
<dbReference type="Gene3D" id="1.10.10.10">
    <property type="entry name" value="Winged helix-like DNA-binding domain superfamily/Winged helix DNA-binding domain"/>
    <property type="match status" value="1"/>
</dbReference>
<dbReference type="STRING" id="1492898.SY85_12970"/>
<accession>A0A172TWE7</accession>
<sequence length="328" mass="35930">MNTSDPFSTIQHIAGGYCLNRCLHAVAELGVADVLDDTPQTTTQLAQAVGANPDALSRVIRLLAAYQVFEMNGNKVSHSPASYLLRQDHPQSMRSFARMFGLSINWKAYEGFYETIQTGQPSLTSTGSFWEYFATHEKENHIFNAAMADKAKGQIYGILGTYDFSAFNHVGDIGGGRGHLLMAILKKTPNVTGILFDLPHVIDEVKNIASDRLSLQAGDFFKDDLPECDAYVVMEIIHDWPDAESIAILKAIRKAAPTNARLLLIETLVPENAAPDWSKMLDIHMLTLLGGRQRTQTEYSTLLGAAGFKLNQVIDTGTGIAILEATPS</sequence>
<dbReference type="GO" id="GO:0046983">
    <property type="term" value="F:protein dimerization activity"/>
    <property type="evidence" value="ECO:0007669"/>
    <property type="project" value="InterPro"/>
</dbReference>
<keyword evidence="2" id="KW-0808">Transferase</keyword>
<feature type="domain" description="O-methyltransferase dimerisation" evidence="6">
    <location>
        <begin position="12"/>
        <end position="84"/>
    </location>
</feature>
<dbReference type="GO" id="GO:0008171">
    <property type="term" value="F:O-methyltransferase activity"/>
    <property type="evidence" value="ECO:0007669"/>
    <property type="project" value="InterPro"/>
</dbReference>
<gene>
    <name evidence="7" type="ORF">SY85_12970</name>
</gene>
<dbReference type="PANTHER" id="PTHR43712:SF2">
    <property type="entry name" value="O-METHYLTRANSFERASE CICE"/>
    <property type="match status" value="1"/>
</dbReference>
<keyword evidence="8" id="KW-1185">Reference proteome</keyword>
<evidence type="ECO:0000313" key="7">
    <source>
        <dbReference type="EMBL" id="ANE51288.1"/>
    </source>
</evidence>
<reference evidence="8" key="1">
    <citation type="submission" date="2015-01" db="EMBL/GenBank/DDBJ databases">
        <title>Flavisolibacter sp./LCS9/ whole genome sequencing.</title>
        <authorList>
            <person name="Kim M.K."/>
            <person name="Srinivasan S."/>
            <person name="Lee J.-J."/>
        </authorList>
    </citation>
    <scope>NUCLEOTIDE SEQUENCE [LARGE SCALE GENOMIC DNA]</scope>
    <source>
        <strain evidence="8">LCS9</strain>
    </source>
</reference>
<dbReference type="Proteomes" id="UP000077177">
    <property type="component" value="Chromosome"/>
</dbReference>
<dbReference type="PROSITE" id="PS51683">
    <property type="entry name" value="SAM_OMT_II"/>
    <property type="match status" value="1"/>
</dbReference>
<keyword evidence="1" id="KW-0489">Methyltransferase</keyword>